<evidence type="ECO:0000256" key="1">
    <source>
        <dbReference type="SAM" id="Coils"/>
    </source>
</evidence>
<comment type="caution">
    <text evidence="3">The sequence shown here is derived from an EMBL/GenBank/DDBJ whole genome shotgun (WGS) entry which is preliminary data.</text>
</comment>
<feature type="region of interest" description="Disordered" evidence="2">
    <location>
        <begin position="282"/>
        <end position="301"/>
    </location>
</feature>
<sequence>MKLFDRTSVRSGKRFGGLSSSMFFVRNSPHPQRVRHMEGLNGAWICNVNDDLDRDKRSKRNKANDYNKNNLPINETGRRTERLVPPTTFWNTHGLIHDTDKWRQELANLAAASGIGSENEDKKHSNKSAVTADPKNASRSGAHYSTKTGRFNEGASKSRGRTSTKHGAGQTGETLFNVPEDEREAWMLQVLCQLLDTCNLEDVQSWLVSASPAEKEQARSMINAALRGLKESERTSTSGDIQDSVVDFDSLSNFVERQKNEDKYASQKYVNDALNRSAPVLPSVDEQQQQQQQQPDFGLNDTWEIGGVTRSYIYSGDKANQSNIENLYPSDNEEQVDTIRLSDDRHRARSTSLTKKSQSYDSPRERPLTSYRQNPNVESIQFNDDVNNPTISYLDEIHNEDGKSRKIRELQTKLSRQEEEAKKKFDELQTKQSRLENAIRLLAKQTASRKANQQNTSGQNEGNARLLFHENSKSFHEYSDAPVFNVIIQSPQPKGHRHKSSKPRATPFIHADTSNKKSRDDKPGAKVGDYNVEDVKVQISLSRLDNQQPKVYGGVWKHDAQTLQRLQGC</sequence>
<keyword evidence="1" id="KW-0175">Coiled coil</keyword>
<gene>
    <name evidence="3" type="ORF">XAT740_LOCUS4827</name>
</gene>
<dbReference type="Proteomes" id="UP000663828">
    <property type="component" value="Unassembled WGS sequence"/>
</dbReference>
<feature type="compositionally biased region" description="Polar residues" evidence="2">
    <location>
        <begin position="137"/>
        <end position="149"/>
    </location>
</feature>
<protein>
    <submittedName>
        <fullName evidence="3">Uncharacterized protein</fullName>
    </submittedName>
</protein>
<feature type="region of interest" description="Disordered" evidence="2">
    <location>
        <begin position="492"/>
        <end position="529"/>
    </location>
</feature>
<feature type="coiled-coil region" evidence="1">
    <location>
        <begin position="400"/>
        <end position="445"/>
    </location>
</feature>
<evidence type="ECO:0000313" key="4">
    <source>
        <dbReference type="Proteomes" id="UP000663828"/>
    </source>
</evidence>
<keyword evidence="4" id="KW-1185">Reference proteome</keyword>
<feature type="region of interest" description="Disordered" evidence="2">
    <location>
        <begin position="340"/>
        <end position="374"/>
    </location>
</feature>
<evidence type="ECO:0000313" key="3">
    <source>
        <dbReference type="EMBL" id="CAF0838211.1"/>
    </source>
</evidence>
<proteinExistence type="predicted"/>
<accession>A0A813V154</accession>
<name>A0A813V154_ADIRI</name>
<dbReference type="InterPro" id="IPR037394">
    <property type="entry name" value="TBATA-like"/>
</dbReference>
<evidence type="ECO:0000256" key="2">
    <source>
        <dbReference type="SAM" id="MobiDB-lite"/>
    </source>
</evidence>
<feature type="compositionally biased region" description="Basic and acidic residues" evidence="2">
    <location>
        <begin position="513"/>
        <end position="524"/>
    </location>
</feature>
<dbReference type="Pfam" id="PF15256">
    <property type="entry name" value="SPATIAL"/>
    <property type="match status" value="1"/>
</dbReference>
<organism evidence="3 4">
    <name type="scientific">Adineta ricciae</name>
    <name type="common">Rotifer</name>
    <dbReference type="NCBI Taxonomy" id="249248"/>
    <lineage>
        <taxon>Eukaryota</taxon>
        <taxon>Metazoa</taxon>
        <taxon>Spiralia</taxon>
        <taxon>Gnathifera</taxon>
        <taxon>Rotifera</taxon>
        <taxon>Eurotatoria</taxon>
        <taxon>Bdelloidea</taxon>
        <taxon>Adinetida</taxon>
        <taxon>Adinetidae</taxon>
        <taxon>Adineta</taxon>
    </lineage>
</organism>
<feature type="region of interest" description="Disordered" evidence="2">
    <location>
        <begin position="113"/>
        <end position="173"/>
    </location>
</feature>
<feature type="compositionally biased region" description="Polar residues" evidence="2">
    <location>
        <begin position="64"/>
        <end position="73"/>
    </location>
</feature>
<feature type="compositionally biased region" description="Polar residues" evidence="2">
    <location>
        <begin position="350"/>
        <end position="361"/>
    </location>
</feature>
<dbReference type="EMBL" id="CAJNOR010000202">
    <property type="protein sequence ID" value="CAF0838211.1"/>
    <property type="molecule type" value="Genomic_DNA"/>
</dbReference>
<feature type="region of interest" description="Disordered" evidence="2">
    <location>
        <begin position="56"/>
        <end position="80"/>
    </location>
</feature>
<reference evidence="3" key="1">
    <citation type="submission" date="2021-02" db="EMBL/GenBank/DDBJ databases">
        <authorList>
            <person name="Nowell W R."/>
        </authorList>
    </citation>
    <scope>NUCLEOTIDE SEQUENCE</scope>
</reference>
<dbReference type="PANTHER" id="PTHR33772:SF1">
    <property type="entry name" value="PROTEIN TBATA"/>
    <property type="match status" value="1"/>
</dbReference>
<dbReference type="AlphaFoldDB" id="A0A813V154"/>
<dbReference type="PANTHER" id="PTHR33772">
    <property type="entry name" value="THYMUS, BRAIN AND TESTES-ASSOCIATED"/>
    <property type="match status" value="1"/>
</dbReference>